<proteinExistence type="predicted"/>
<comment type="caution">
    <text evidence="1">The sequence shown here is derived from an EMBL/GenBank/DDBJ whole genome shotgun (WGS) entry which is preliminary data.</text>
</comment>
<dbReference type="Proteomes" id="UP001056120">
    <property type="component" value="Linkage Group LG04"/>
</dbReference>
<sequence length="82" mass="8876">MSTSYSGLYRRPSWSVIIRLSTMSVHLSISSPKDCLGRDALLNSQLMASSLEPRASVLEMIGAVTLEACSFALSLRVLCLLA</sequence>
<organism evidence="1 2">
    <name type="scientific">Smallanthus sonchifolius</name>
    <dbReference type="NCBI Taxonomy" id="185202"/>
    <lineage>
        <taxon>Eukaryota</taxon>
        <taxon>Viridiplantae</taxon>
        <taxon>Streptophyta</taxon>
        <taxon>Embryophyta</taxon>
        <taxon>Tracheophyta</taxon>
        <taxon>Spermatophyta</taxon>
        <taxon>Magnoliopsida</taxon>
        <taxon>eudicotyledons</taxon>
        <taxon>Gunneridae</taxon>
        <taxon>Pentapetalae</taxon>
        <taxon>asterids</taxon>
        <taxon>campanulids</taxon>
        <taxon>Asterales</taxon>
        <taxon>Asteraceae</taxon>
        <taxon>Asteroideae</taxon>
        <taxon>Heliantheae alliance</taxon>
        <taxon>Millerieae</taxon>
        <taxon>Smallanthus</taxon>
    </lineage>
</organism>
<accession>A0ACB9JDM1</accession>
<name>A0ACB9JDM1_9ASTR</name>
<reference evidence="2" key="1">
    <citation type="journal article" date="2022" name="Mol. Ecol. Resour.">
        <title>The genomes of chicory, endive, great burdock and yacon provide insights into Asteraceae palaeo-polyploidization history and plant inulin production.</title>
        <authorList>
            <person name="Fan W."/>
            <person name="Wang S."/>
            <person name="Wang H."/>
            <person name="Wang A."/>
            <person name="Jiang F."/>
            <person name="Liu H."/>
            <person name="Zhao H."/>
            <person name="Xu D."/>
            <person name="Zhang Y."/>
        </authorList>
    </citation>
    <scope>NUCLEOTIDE SEQUENCE [LARGE SCALE GENOMIC DNA]</scope>
    <source>
        <strain evidence="2">cv. Yunnan</strain>
    </source>
</reference>
<protein>
    <submittedName>
        <fullName evidence="1">Uncharacterized protein</fullName>
    </submittedName>
</protein>
<dbReference type="EMBL" id="CM042021">
    <property type="protein sequence ID" value="KAI3818574.1"/>
    <property type="molecule type" value="Genomic_DNA"/>
</dbReference>
<reference evidence="1 2" key="2">
    <citation type="journal article" date="2022" name="Mol. Ecol. Resour.">
        <title>The genomes of chicory, endive, great burdock and yacon provide insights into Asteraceae paleo-polyploidization history and plant inulin production.</title>
        <authorList>
            <person name="Fan W."/>
            <person name="Wang S."/>
            <person name="Wang H."/>
            <person name="Wang A."/>
            <person name="Jiang F."/>
            <person name="Liu H."/>
            <person name="Zhao H."/>
            <person name="Xu D."/>
            <person name="Zhang Y."/>
        </authorList>
    </citation>
    <scope>NUCLEOTIDE SEQUENCE [LARGE SCALE GENOMIC DNA]</scope>
    <source>
        <strain evidence="2">cv. Yunnan</strain>
        <tissue evidence="1">Leaves</tissue>
    </source>
</reference>
<keyword evidence="2" id="KW-1185">Reference proteome</keyword>
<evidence type="ECO:0000313" key="1">
    <source>
        <dbReference type="EMBL" id="KAI3818574.1"/>
    </source>
</evidence>
<evidence type="ECO:0000313" key="2">
    <source>
        <dbReference type="Proteomes" id="UP001056120"/>
    </source>
</evidence>
<gene>
    <name evidence="1" type="ORF">L1987_12386</name>
</gene>